<comment type="caution">
    <text evidence="2">The sequence shown here is derived from an EMBL/GenBank/DDBJ whole genome shotgun (WGS) entry which is preliminary data.</text>
</comment>
<organism evidence="2 3">
    <name type="scientific">Puccinia graminis f. sp. tritici</name>
    <dbReference type="NCBI Taxonomy" id="56615"/>
    <lineage>
        <taxon>Eukaryota</taxon>
        <taxon>Fungi</taxon>
        <taxon>Dikarya</taxon>
        <taxon>Basidiomycota</taxon>
        <taxon>Pucciniomycotina</taxon>
        <taxon>Pucciniomycetes</taxon>
        <taxon>Pucciniales</taxon>
        <taxon>Pucciniaceae</taxon>
        <taxon>Puccinia</taxon>
    </lineage>
</organism>
<accession>A0A5B0LXQ6</accession>
<evidence type="ECO:0000256" key="1">
    <source>
        <dbReference type="SAM" id="MobiDB-lite"/>
    </source>
</evidence>
<dbReference type="Proteomes" id="UP000325313">
    <property type="component" value="Unassembled WGS sequence"/>
</dbReference>
<feature type="compositionally biased region" description="Polar residues" evidence="1">
    <location>
        <begin position="13"/>
        <end position="23"/>
    </location>
</feature>
<evidence type="ECO:0000313" key="3">
    <source>
        <dbReference type="Proteomes" id="UP000325313"/>
    </source>
</evidence>
<proteinExistence type="predicted"/>
<feature type="region of interest" description="Disordered" evidence="1">
    <location>
        <begin position="1"/>
        <end position="80"/>
    </location>
</feature>
<feature type="compositionally biased region" description="Basic and acidic residues" evidence="1">
    <location>
        <begin position="1"/>
        <end position="11"/>
    </location>
</feature>
<evidence type="ECO:0000313" key="2">
    <source>
        <dbReference type="EMBL" id="KAA1068364.1"/>
    </source>
</evidence>
<feature type="compositionally biased region" description="Low complexity" evidence="1">
    <location>
        <begin position="29"/>
        <end position="42"/>
    </location>
</feature>
<dbReference type="EMBL" id="VDEP01000505">
    <property type="protein sequence ID" value="KAA1068364.1"/>
    <property type="molecule type" value="Genomic_DNA"/>
</dbReference>
<dbReference type="AlphaFoldDB" id="A0A5B0LXQ6"/>
<protein>
    <submittedName>
        <fullName evidence="2">Uncharacterized protein</fullName>
    </submittedName>
</protein>
<name>A0A5B0LXQ6_PUCGR</name>
<gene>
    <name evidence="2" type="ORF">PGTUg99_008698</name>
</gene>
<reference evidence="2 3" key="1">
    <citation type="submission" date="2019-05" db="EMBL/GenBank/DDBJ databases">
        <title>Emergence of the Ug99 lineage of the wheat stem rust pathogen through somatic hybridization.</title>
        <authorList>
            <person name="Li F."/>
            <person name="Upadhyaya N.M."/>
            <person name="Sperschneider J."/>
            <person name="Matny O."/>
            <person name="Nguyen-Phuc H."/>
            <person name="Mago R."/>
            <person name="Raley C."/>
            <person name="Miller M.E."/>
            <person name="Silverstein K.A.T."/>
            <person name="Henningsen E."/>
            <person name="Hirsch C.D."/>
            <person name="Visser B."/>
            <person name="Pretorius Z.A."/>
            <person name="Steffenson B.J."/>
            <person name="Schwessinger B."/>
            <person name="Dodds P.N."/>
            <person name="Figueroa M."/>
        </authorList>
    </citation>
    <scope>NUCLEOTIDE SEQUENCE [LARGE SCALE GENOMIC DNA]</scope>
    <source>
        <strain evidence="2 3">Ug99</strain>
    </source>
</reference>
<sequence length="80" mass="8977">MKTQIAREKTKQNRFPPQTSTDHSPPYGSQSSSSVLTSTQGQKLRSILPVNRQREITSSVKPHYELGNNEAVYTFSPTEP</sequence>